<protein>
    <submittedName>
        <fullName evidence="1">Uncharacterized protein</fullName>
    </submittedName>
</protein>
<comment type="caution">
    <text evidence="1">The sequence shown here is derived from an EMBL/GenBank/DDBJ whole genome shotgun (WGS) entry which is preliminary data.</text>
</comment>
<dbReference type="AlphaFoldDB" id="A0A495JVT4"/>
<evidence type="ECO:0000313" key="1">
    <source>
        <dbReference type="EMBL" id="RKR92432.1"/>
    </source>
</evidence>
<sequence length="226" mass="24583">MAEIAQLTTASSTENLRLPWLDWPVLAETLEIAALVRCTPVAAAPTDHRSDTHGVHGVLVAEFNQQTAADRLAYLLGRLKLTVVRETTVAGLRRRYQLHRLYVPVYQRAAYGALMTAAWNQGRTALLDPAATGGSSARQLWRPRLAEALWRSVLTAAGRHLHKNILGVRVADPDLAAMLIRSAQLLGARAALLRRSGCFLVSVPTGPDAQRLLAAVRSADQFDVAV</sequence>
<dbReference type="OrthoDB" id="3404872at2"/>
<evidence type="ECO:0000313" key="2">
    <source>
        <dbReference type="Proteomes" id="UP000277671"/>
    </source>
</evidence>
<dbReference type="EMBL" id="RBKT01000001">
    <property type="protein sequence ID" value="RKR92432.1"/>
    <property type="molecule type" value="Genomic_DNA"/>
</dbReference>
<keyword evidence="2" id="KW-1185">Reference proteome</keyword>
<proteinExistence type="predicted"/>
<organism evidence="1 2">
    <name type="scientific">Micromonospora pisi</name>
    <dbReference type="NCBI Taxonomy" id="589240"/>
    <lineage>
        <taxon>Bacteria</taxon>
        <taxon>Bacillati</taxon>
        <taxon>Actinomycetota</taxon>
        <taxon>Actinomycetes</taxon>
        <taxon>Micromonosporales</taxon>
        <taxon>Micromonosporaceae</taxon>
        <taxon>Micromonospora</taxon>
    </lineage>
</organism>
<dbReference type="Proteomes" id="UP000277671">
    <property type="component" value="Unassembled WGS sequence"/>
</dbReference>
<dbReference type="RefSeq" id="WP_121160429.1">
    <property type="nucleotide sequence ID" value="NZ_RBKT01000001.1"/>
</dbReference>
<gene>
    <name evidence="1" type="ORF">BDK92_6873</name>
</gene>
<accession>A0A495JVT4</accession>
<name>A0A495JVT4_9ACTN</name>
<reference evidence="1 2" key="1">
    <citation type="submission" date="2018-10" db="EMBL/GenBank/DDBJ databases">
        <title>Sequencing the genomes of 1000 actinobacteria strains.</title>
        <authorList>
            <person name="Klenk H.-P."/>
        </authorList>
    </citation>
    <scope>NUCLEOTIDE SEQUENCE [LARGE SCALE GENOMIC DNA]</scope>
    <source>
        <strain evidence="1 2">DSM 45175</strain>
    </source>
</reference>